<dbReference type="PROSITE" id="PS51257">
    <property type="entry name" value="PROKAR_LIPOPROTEIN"/>
    <property type="match status" value="1"/>
</dbReference>
<comment type="similarity">
    <text evidence="2">Belongs to the SusD family.</text>
</comment>
<feature type="signal peptide" evidence="6">
    <location>
        <begin position="1"/>
        <end position="23"/>
    </location>
</feature>
<dbReference type="InterPro" id="IPR012944">
    <property type="entry name" value="SusD_RagB_dom"/>
</dbReference>
<evidence type="ECO:0000259" key="8">
    <source>
        <dbReference type="Pfam" id="PF14322"/>
    </source>
</evidence>
<sequence length="555" mass="61853">MKKIFFGIASLFVLAFIFSSCHKIETPPTAELTPDVYPLTAAQLSSAAGPIYISLRSDYQGYWFLQSCSTDEAVLPIFATDWIDGNKYMELHRHTWTKDNAWVAGEWSYMTNMIGTANQTISVIKASAPEGAAKNTSLAELKTMRALAYFMMLDCYGNVPLDTLYGATDLKTNSPRAKVFTYIESELKASIPYLKTTTGTATYGLPTQYLAYSILAKMYLNAAVYTGTARYDDCIAACDKIISSGLYAIEPASTYLQMFYPTNGPGQKEFIFAIPFDASTSNGYWFPARYDLNRNLGIRYLYSGSTSGGITDPIMNQSSGSGLNNVKPSGPRMTTSEFYAYFNDPNDVRNKQWLTGLQYWPDGQPIMVNTTNLGYNQFYTGASPAASYTYQLNLTPLTTSRLGATSYDLGKDEIAWNTGYRNIKYLPDYTNTISRNQNNDVPIFRYSDIVMMKAEAIFRGGAPTLGATALSLINSVRSNRTTSAALTTLALDDIYAERCREFTWEAWHRNDMIRFGKFETSYGLGKTNTDTYRRIFPIPSTAMATNPNLVQNPGY</sequence>
<reference evidence="9 10" key="1">
    <citation type="submission" date="2020-10" db="EMBL/GenBank/DDBJ databases">
        <title>Mucilaginibacter mali sp. nov., isolated from rhizosphere soil of apple orchard.</title>
        <authorList>
            <person name="Lee J.-S."/>
            <person name="Kim H.S."/>
            <person name="Kim J.-S."/>
        </authorList>
    </citation>
    <scope>NUCLEOTIDE SEQUENCE [LARGE SCALE GENOMIC DNA]</scope>
    <source>
        <strain evidence="9 10">KCTC 23157</strain>
    </source>
</reference>
<evidence type="ECO:0000256" key="5">
    <source>
        <dbReference type="ARBA" id="ARBA00023237"/>
    </source>
</evidence>
<evidence type="ECO:0000256" key="2">
    <source>
        <dbReference type="ARBA" id="ARBA00006275"/>
    </source>
</evidence>
<protein>
    <submittedName>
        <fullName evidence="9">RagB/SusD family nutrient uptake outer membrane protein</fullName>
    </submittedName>
</protein>
<feature type="domain" description="RagB/SusD" evidence="7">
    <location>
        <begin position="268"/>
        <end position="555"/>
    </location>
</feature>
<dbReference type="InterPro" id="IPR011990">
    <property type="entry name" value="TPR-like_helical_dom_sf"/>
</dbReference>
<accession>A0ABR9XLU8</accession>
<keyword evidence="3 6" id="KW-0732">Signal</keyword>
<evidence type="ECO:0000256" key="6">
    <source>
        <dbReference type="SAM" id="SignalP"/>
    </source>
</evidence>
<evidence type="ECO:0000259" key="7">
    <source>
        <dbReference type="Pfam" id="PF07980"/>
    </source>
</evidence>
<dbReference type="RefSeq" id="WP_194107768.1">
    <property type="nucleotide sequence ID" value="NZ_JADFFM010000002.1"/>
</dbReference>
<dbReference type="EMBL" id="JADFFM010000002">
    <property type="protein sequence ID" value="MBE9668363.1"/>
    <property type="molecule type" value="Genomic_DNA"/>
</dbReference>
<dbReference type="Pfam" id="PF07980">
    <property type="entry name" value="SusD_RagB"/>
    <property type="match status" value="1"/>
</dbReference>
<evidence type="ECO:0000313" key="10">
    <source>
        <dbReference type="Proteomes" id="UP000632774"/>
    </source>
</evidence>
<evidence type="ECO:0000256" key="1">
    <source>
        <dbReference type="ARBA" id="ARBA00004442"/>
    </source>
</evidence>
<dbReference type="InterPro" id="IPR033985">
    <property type="entry name" value="SusD-like_N"/>
</dbReference>
<keyword evidence="10" id="KW-1185">Reference proteome</keyword>
<proteinExistence type="inferred from homology"/>
<organism evidence="9 10">
    <name type="scientific">Mucilaginibacter boryungensis</name>
    <dbReference type="NCBI Taxonomy" id="768480"/>
    <lineage>
        <taxon>Bacteria</taxon>
        <taxon>Pseudomonadati</taxon>
        <taxon>Bacteroidota</taxon>
        <taxon>Sphingobacteriia</taxon>
        <taxon>Sphingobacteriales</taxon>
        <taxon>Sphingobacteriaceae</taxon>
        <taxon>Mucilaginibacter</taxon>
    </lineage>
</organism>
<keyword evidence="5" id="KW-0998">Cell outer membrane</keyword>
<comment type="caution">
    <text evidence="9">The sequence shown here is derived from an EMBL/GenBank/DDBJ whole genome shotgun (WGS) entry which is preliminary data.</text>
</comment>
<dbReference type="SUPFAM" id="SSF48452">
    <property type="entry name" value="TPR-like"/>
    <property type="match status" value="1"/>
</dbReference>
<comment type="subcellular location">
    <subcellularLocation>
        <location evidence="1">Cell outer membrane</location>
    </subcellularLocation>
</comment>
<gene>
    <name evidence="9" type="ORF">IRJ18_18480</name>
</gene>
<evidence type="ECO:0000313" key="9">
    <source>
        <dbReference type="EMBL" id="MBE9668363.1"/>
    </source>
</evidence>
<evidence type="ECO:0000256" key="3">
    <source>
        <dbReference type="ARBA" id="ARBA00022729"/>
    </source>
</evidence>
<dbReference type="Gene3D" id="1.25.40.390">
    <property type="match status" value="1"/>
</dbReference>
<name>A0ABR9XLU8_9SPHI</name>
<feature type="chain" id="PRO_5045561045" evidence="6">
    <location>
        <begin position="24"/>
        <end position="555"/>
    </location>
</feature>
<dbReference type="Pfam" id="PF14322">
    <property type="entry name" value="SusD-like_3"/>
    <property type="match status" value="1"/>
</dbReference>
<feature type="domain" description="SusD-like N-terminal" evidence="8">
    <location>
        <begin position="89"/>
        <end position="220"/>
    </location>
</feature>
<evidence type="ECO:0000256" key="4">
    <source>
        <dbReference type="ARBA" id="ARBA00023136"/>
    </source>
</evidence>
<dbReference type="Proteomes" id="UP000632774">
    <property type="component" value="Unassembled WGS sequence"/>
</dbReference>
<keyword evidence="4" id="KW-0472">Membrane</keyword>